<name>A0A9P7YTM4_9HELO</name>
<proteinExistence type="predicted"/>
<organism evidence="1 2">
    <name type="scientific">Amylocarpus encephaloides</name>
    <dbReference type="NCBI Taxonomy" id="45428"/>
    <lineage>
        <taxon>Eukaryota</taxon>
        <taxon>Fungi</taxon>
        <taxon>Dikarya</taxon>
        <taxon>Ascomycota</taxon>
        <taxon>Pezizomycotina</taxon>
        <taxon>Leotiomycetes</taxon>
        <taxon>Helotiales</taxon>
        <taxon>Helotiales incertae sedis</taxon>
        <taxon>Amylocarpus</taxon>
    </lineage>
</organism>
<accession>A0A9P7YTM4</accession>
<comment type="caution">
    <text evidence="1">The sequence shown here is derived from an EMBL/GenBank/DDBJ whole genome shotgun (WGS) entry which is preliminary data.</text>
</comment>
<gene>
    <name evidence="1" type="ORF">BJ875DRAFT_83180</name>
</gene>
<evidence type="ECO:0000313" key="1">
    <source>
        <dbReference type="EMBL" id="KAG9239545.1"/>
    </source>
</evidence>
<evidence type="ECO:0000313" key="2">
    <source>
        <dbReference type="Proteomes" id="UP000824998"/>
    </source>
</evidence>
<feature type="non-terminal residue" evidence="1">
    <location>
        <position position="1"/>
    </location>
</feature>
<dbReference type="EMBL" id="MU251357">
    <property type="protein sequence ID" value="KAG9239545.1"/>
    <property type="molecule type" value="Genomic_DNA"/>
</dbReference>
<reference evidence="1" key="1">
    <citation type="journal article" date="2021" name="IMA Fungus">
        <title>Genomic characterization of three marine fungi, including Emericellopsis atlantica sp. nov. with signatures of a generalist lifestyle and marine biomass degradation.</title>
        <authorList>
            <person name="Hagestad O.C."/>
            <person name="Hou L."/>
            <person name="Andersen J.H."/>
            <person name="Hansen E.H."/>
            <person name="Altermark B."/>
            <person name="Li C."/>
            <person name="Kuhnert E."/>
            <person name="Cox R.J."/>
            <person name="Crous P.W."/>
            <person name="Spatafora J.W."/>
            <person name="Lail K."/>
            <person name="Amirebrahimi M."/>
            <person name="Lipzen A."/>
            <person name="Pangilinan J."/>
            <person name="Andreopoulos W."/>
            <person name="Hayes R.D."/>
            <person name="Ng V."/>
            <person name="Grigoriev I.V."/>
            <person name="Jackson S.A."/>
            <person name="Sutton T.D.S."/>
            <person name="Dobson A.D.W."/>
            <person name="Rama T."/>
        </authorList>
    </citation>
    <scope>NUCLEOTIDE SEQUENCE</scope>
    <source>
        <strain evidence="1">TRa018bII</strain>
    </source>
</reference>
<protein>
    <submittedName>
        <fullName evidence="1">Uncharacterized protein</fullName>
    </submittedName>
</protein>
<keyword evidence="2" id="KW-1185">Reference proteome</keyword>
<dbReference type="AlphaFoldDB" id="A0A9P7YTM4"/>
<dbReference type="Proteomes" id="UP000824998">
    <property type="component" value="Unassembled WGS sequence"/>
</dbReference>
<sequence>LALTTTTWDKRYALPLEVASVVVVFPPTLKRSLLPLSLGSLFLCLFALPIRPQFGMRPPLLALSDLLLCPHLNPSLFPAVSTKPLAFDSQIVLIRAPDQWLGESQGECFTILLLLVEALGSLVDAAGYLSSLFMAALESSCNFFAHRLDFVDSIVDRGLEWLFSGSQPLCPRENYLIWLGVLLL</sequence>